<comment type="caution">
    <text evidence="2">The sequence shown here is derived from an EMBL/GenBank/DDBJ whole genome shotgun (WGS) entry which is preliminary data.</text>
</comment>
<organism evidence="2 3">
    <name type="scientific">Mucilaginibacter auburnensis</name>
    <dbReference type="NCBI Taxonomy" id="1457233"/>
    <lineage>
        <taxon>Bacteria</taxon>
        <taxon>Pseudomonadati</taxon>
        <taxon>Bacteroidota</taxon>
        <taxon>Sphingobacteriia</taxon>
        <taxon>Sphingobacteriales</taxon>
        <taxon>Sphingobacteriaceae</taxon>
        <taxon>Mucilaginibacter</taxon>
    </lineage>
</organism>
<keyword evidence="3" id="KW-1185">Reference proteome</keyword>
<proteinExistence type="predicted"/>
<keyword evidence="1" id="KW-0812">Transmembrane</keyword>
<feature type="transmembrane region" description="Helical" evidence="1">
    <location>
        <begin position="60"/>
        <end position="86"/>
    </location>
</feature>
<evidence type="ECO:0000313" key="3">
    <source>
        <dbReference type="Proteomes" id="UP000242687"/>
    </source>
</evidence>
<dbReference type="EMBL" id="PGFJ01000001">
    <property type="protein sequence ID" value="PJJ83132.1"/>
    <property type="molecule type" value="Genomic_DNA"/>
</dbReference>
<reference evidence="2 3" key="1">
    <citation type="submission" date="2017-11" db="EMBL/GenBank/DDBJ databases">
        <title>Genomic Encyclopedia of Archaeal and Bacterial Type Strains, Phase II (KMG-II): From Individual Species to Whole Genera.</title>
        <authorList>
            <person name="Goeker M."/>
        </authorList>
    </citation>
    <scope>NUCLEOTIDE SEQUENCE [LARGE SCALE GENOMIC DNA]</scope>
    <source>
        <strain evidence="2 3">DSM 28175</strain>
    </source>
</reference>
<sequence length="142" mass="16159">METLSVKPMKISQTYALINAKCPKCRRGDMFANSTYSLSSQKMNETCPHCGFKFEIEPGYFYVAMFVSYAFNVAQMVTLAVGLYILTGSKNPWLYVGVLLGSAVVLSPFNFRYSRVVLMYWLTPGVHYDPDRSRDDYKRIGS</sequence>
<evidence type="ECO:0000313" key="2">
    <source>
        <dbReference type="EMBL" id="PJJ83132.1"/>
    </source>
</evidence>
<keyword evidence="1" id="KW-0472">Membrane</keyword>
<name>A0A2H9VQM3_9SPHI</name>
<protein>
    <submittedName>
        <fullName evidence="2">Uncharacterized protein DUF983</fullName>
    </submittedName>
</protein>
<feature type="transmembrane region" description="Helical" evidence="1">
    <location>
        <begin position="92"/>
        <end position="111"/>
    </location>
</feature>
<dbReference type="Proteomes" id="UP000242687">
    <property type="component" value="Unassembled WGS sequence"/>
</dbReference>
<keyword evidence="1" id="KW-1133">Transmembrane helix</keyword>
<dbReference type="RefSeq" id="WP_245856777.1">
    <property type="nucleotide sequence ID" value="NZ_PGFJ01000001.1"/>
</dbReference>
<dbReference type="InterPro" id="IPR009325">
    <property type="entry name" value="DUF983"/>
</dbReference>
<accession>A0A2H9VQM3</accession>
<gene>
    <name evidence="2" type="ORF">CLV57_0110</name>
</gene>
<dbReference type="AlphaFoldDB" id="A0A2H9VQM3"/>
<dbReference type="Pfam" id="PF06170">
    <property type="entry name" value="DUF983"/>
    <property type="match status" value="1"/>
</dbReference>
<evidence type="ECO:0000256" key="1">
    <source>
        <dbReference type="SAM" id="Phobius"/>
    </source>
</evidence>